<dbReference type="EMBL" id="CAJGYO010000005">
    <property type="protein sequence ID" value="CAD6228328.1"/>
    <property type="molecule type" value="Genomic_DNA"/>
</dbReference>
<name>A0A811NQ57_9POAL</name>
<accession>A0A811NQ57</accession>
<gene>
    <name evidence="1" type="ORF">NCGR_LOCUS19128</name>
</gene>
<organism evidence="1 2">
    <name type="scientific">Miscanthus lutarioriparius</name>
    <dbReference type="NCBI Taxonomy" id="422564"/>
    <lineage>
        <taxon>Eukaryota</taxon>
        <taxon>Viridiplantae</taxon>
        <taxon>Streptophyta</taxon>
        <taxon>Embryophyta</taxon>
        <taxon>Tracheophyta</taxon>
        <taxon>Spermatophyta</taxon>
        <taxon>Magnoliopsida</taxon>
        <taxon>Liliopsida</taxon>
        <taxon>Poales</taxon>
        <taxon>Poaceae</taxon>
        <taxon>PACMAD clade</taxon>
        <taxon>Panicoideae</taxon>
        <taxon>Andropogonodae</taxon>
        <taxon>Andropogoneae</taxon>
        <taxon>Saccharinae</taxon>
        <taxon>Miscanthus</taxon>
    </lineage>
</organism>
<evidence type="ECO:0000313" key="1">
    <source>
        <dbReference type="EMBL" id="CAD6228328.1"/>
    </source>
</evidence>
<dbReference type="AlphaFoldDB" id="A0A811NQ57"/>
<dbReference type="Proteomes" id="UP000604825">
    <property type="component" value="Unassembled WGS sequence"/>
</dbReference>
<proteinExistence type="predicted"/>
<comment type="caution">
    <text evidence="1">The sequence shown here is derived from an EMBL/GenBank/DDBJ whole genome shotgun (WGS) entry which is preliminary data.</text>
</comment>
<evidence type="ECO:0000313" key="2">
    <source>
        <dbReference type="Proteomes" id="UP000604825"/>
    </source>
</evidence>
<sequence length="189" mass="20967">MEGAAFNPSAGVDSIRSSIGSCSSVQEYITFISGEISQRAKGDPEKRCASLMTTTPVLGRRPSVAGGVEELKLSERARAAHLLSWRMKMGSEMVARLAPGLADGLEPHQGLDRQPHQDLLNDDLRQPWRTAPRRQHQPRATLEQHSVWVARLEKFGEAPREEARLVAGQPDGEPCGRISLSRRMMFDER</sequence>
<protein>
    <submittedName>
        <fullName evidence="1">Uncharacterized protein</fullName>
    </submittedName>
</protein>
<keyword evidence="2" id="KW-1185">Reference proteome</keyword>
<reference evidence="1" key="1">
    <citation type="submission" date="2020-10" db="EMBL/GenBank/DDBJ databases">
        <authorList>
            <person name="Han B."/>
            <person name="Lu T."/>
            <person name="Zhao Q."/>
            <person name="Huang X."/>
            <person name="Zhao Y."/>
        </authorList>
    </citation>
    <scope>NUCLEOTIDE SEQUENCE</scope>
</reference>